<evidence type="ECO:0000313" key="3">
    <source>
        <dbReference type="Proteomes" id="UP000011769"/>
    </source>
</evidence>
<gene>
    <name evidence="2" type="ORF">SPJ1_2253</name>
</gene>
<feature type="transmembrane region" description="Helical" evidence="1">
    <location>
        <begin position="20"/>
        <end position="43"/>
    </location>
</feature>
<comment type="caution">
    <text evidence="2">The sequence shown here is derived from an EMBL/GenBank/DDBJ whole genome shotgun (WGS) entry which is preliminary data.</text>
</comment>
<reference evidence="2 3" key="1">
    <citation type="journal article" date="2013" name="PLoS ONE">
        <title>Comparative Genomic Characterization of Three Streptococcus parauberis Strains in Fish Pathogen, as Assessed by Wide-Genome Analyses.</title>
        <authorList>
            <person name="Nho S.W."/>
            <person name="Hikima J."/>
            <person name="Park S.B."/>
            <person name="Jang H.B."/>
            <person name="Cha I.S."/>
            <person name="Yasuike M."/>
            <person name="Nakamura Y."/>
            <person name="Fujiwara A."/>
            <person name="Sano M."/>
            <person name="Kanai K."/>
            <person name="Kondo H."/>
            <person name="Hirono I."/>
            <person name="Takeyama H."/>
            <person name="Aoki T."/>
            <person name="Jung T.S."/>
        </authorList>
    </citation>
    <scope>NUCLEOTIDE SEQUENCE [LARGE SCALE GENOMIC DNA]</scope>
    <source>
        <strain evidence="2 3">KRS-02083</strain>
    </source>
</reference>
<accession>A0ABN0INJ0</accession>
<keyword evidence="1" id="KW-0812">Transmembrane</keyword>
<organism evidence="2 3">
    <name type="scientific">Streptococcus parauberis KRS-02083</name>
    <dbReference type="NCBI Taxonomy" id="1207545"/>
    <lineage>
        <taxon>Bacteria</taxon>
        <taxon>Bacillati</taxon>
        <taxon>Bacillota</taxon>
        <taxon>Bacilli</taxon>
        <taxon>Lactobacillales</taxon>
        <taxon>Streptococcaceae</taxon>
        <taxon>Streptococcus</taxon>
    </lineage>
</organism>
<keyword evidence="1" id="KW-0472">Membrane</keyword>
<sequence>MIYCFTENNRTHFFLHVGVLSLFINNGTELSAFASICPFLAFLRQNDLHSLEK</sequence>
<evidence type="ECO:0000256" key="1">
    <source>
        <dbReference type="SAM" id="Phobius"/>
    </source>
</evidence>
<evidence type="ECO:0000313" key="2">
    <source>
        <dbReference type="EMBL" id="EMG24407.1"/>
    </source>
</evidence>
<protein>
    <submittedName>
        <fullName evidence="2">Uncharacterized protein</fullName>
    </submittedName>
</protein>
<name>A0ABN0INJ0_9STRE</name>
<dbReference type="Proteomes" id="UP000011769">
    <property type="component" value="Unassembled WGS sequence"/>
</dbReference>
<dbReference type="EMBL" id="ALYM01000011">
    <property type="protein sequence ID" value="EMG24407.1"/>
    <property type="molecule type" value="Genomic_DNA"/>
</dbReference>
<keyword evidence="3" id="KW-1185">Reference proteome</keyword>
<keyword evidence="1" id="KW-1133">Transmembrane helix</keyword>
<proteinExistence type="predicted"/>